<accession>A0A1Z5S6P6</accession>
<sequence length="109" mass="12196">MRSCASPFTRSLLQPAIPVASFVARDNSFRLDSCCVAGKRYPQFKYARRRQRTAGHTWLRLDGANRCNKKIRISATNGRSVLAKVVDECDSVNGCDEEHDFGPPCPTTF</sequence>
<evidence type="ECO:0000256" key="2">
    <source>
        <dbReference type="ARBA" id="ARBA00005592"/>
    </source>
</evidence>
<evidence type="ECO:0000256" key="1">
    <source>
        <dbReference type="ARBA" id="ARBA00004613"/>
    </source>
</evidence>
<protein>
    <submittedName>
        <fullName evidence="5">Uncharacterized protein</fullName>
    </submittedName>
</protein>
<dbReference type="PANTHER" id="PTHR33191:SF58">
    <property type="entry name" value="RIPENING-RELATED PROTEIN 1"/>
    <property type="match status" value="1"/>
</dbReference>
<dbReference type="InParanoid" id="A0A1Z5S6P6"/>
<gene>
    <name evidence="5" type="ORF">SORBI_3001G209550</name>
</gene>
<comment type="similarity">
    <text evidence="2">Belongs to the kiwellin family.</text>
</comment>
<reference evidence="5 6" key="1">
    <citation type="journal article" date="2009" name="Nature">
        <title>The Sorghum bicolor genome and the diversification of grasses.</title>
        <authorList>
            <person name="Paterson A.H."/>
            <person name="Bowers J.E."/>
            <person name="Bruggmann R."/>
            <person name="Dubchak I."/>
            <person name="Grimwood J."/>
            <person name="Gundlach H."/>
            <person name="Haberer G."/>
            <person name="Hellsten U."/>
            <person name="Mitros T."/>
            <person name="Poliakov A."/>
            <person name="Schmutz J."/>
            <person name="Spannagl M."/>
            <person name="Tang H."/>
            <person name="Wang X."/>
            <person name="Wicker T."/>
            <person name="Bharti A.K."/>
            <person name="Chapman J."/>
            <person name="Feltus F.A."/>
            <person name="Gowik U."/>
            <person name="Grigoriev I.V."/>
            <person name="Lyons E."/>
            <person name="Maher C.A."/>
            <person name="Martis M."/>
            <person name="Narechania A."/>
            <person name="Otillar R.P."/>
            <person name="Penning B.W."/>
            <person name="Salamov A.A."/>
            <person name="Wang Y."/>
            <person name="Zhang L."/>
            <person name="Carpita N.C."/>
            <person name="Freeling M."/>
            <person name="Gingle A.R."/>
            <person name="Hash C.T."/>
            <person name="Keller B."/>
            <person name="Klein P."/>
            <person name="Kresovich S."/>
            <person name="McCann M.C."/>
            <person name="Ming R."/>
            <person name="Peterson D.G."/>
            <person name="Mehboob-ur-Rahman"/>
            <person name="Ware D."/>
            <person name="Westhoff P."/>
            <person name="Mayer K.F."/>
            <person name="Messing J."/>
            <person name="Rokhsar D.S."/>
        </authorList>
    </citation>
    <scope>NUCLEOTIDE SEQUENCE [LARGE SCALE GENOMIC DNA]</scope>
    <source>
        <strain evidence="6">cv. BTx623</strain>
    </source>
</reference>
<dbReference type="InterPro" id="IPR036908">
    <property type="entry name" value="RlpA-like_sf"/>
</dbReference>
<dbReference type="STRING" id="4558.A0A1Z5S6P6"/>
<keyword evidence="3" id="KW-0964">Secreted</keyword>
<keyword evidence="4" id="KW-0732">Signal</keyword>
<reference evidence="6" key="2">
    <citation type="journal article" date="2018" name="Plant J.">
        <title>The Sorghum bicolor reference genome: improved assembly, gene annotations, a transcriptome atlas, and signatures of genome organization.</title>
        <authorList>
            <person name="McCormick R.F."/>
            <person name="Truong S.K."/>
            <person name="Sreedasyam A."/>
            <person name="Jenkins J."/>
            <person name="Shu S."/>
            <person name="Sims D."/>
            <person name="Kennedy M."/>
            <person name="Amirebrahimi M."/>
            <person name="Weers B.D."/>
            <person name="McKinley B."/>
            <person name="Mattison A."/>
            <person name="Morishige D.T."/>
            <person name="Grimwood J."/>
            <person name="Schmutz J."/>
            <person name="Mullet J.E."/>
        </authorList>
    </citation>
    <scope>NUCLEOTIDE SEQUENCE [LARGE SCALE GENOMIC DNA]</scope>
    <source>
        <strain evidence="6">cv. BTx623</strain>
    </source>
</reference>
<dbReference type="SUPFAM" id="SSF50685">
    <property type="entry name" value="Barwin-like endoglucanases"/>
    <property type="match status" value="1"/>
</dbReference>
<dbReference type="AlphaFoldDB" id="A0A1Z5S6P6"/>
<evidence type="ECO:0000256" key="3">
    <source>
        <dbReference type="ARBA" id="ARBA00022525"/>
    </source>
</evidence>
<organism evidence="5 6">
    <name type="scientific">Sorghum bicolor</name>
    <name type="common">Sorghum</name>
    <name type="synonym">Sorghum vulgare</name>
    <dbReference type="NCBI Taxonomy" id="4558"/>
    <lineage>
        <taxon>Eukaryota</taxon>
        <taxon>Viridiplantae</taxon>
        <taxon>Streptophyta</taxon>
        <taxon>Embryophyta</taxon>
        <taxon>Tracheophyta</taxon>
        <taxon>Spermatophyta</taxon>
        <taxon>Magnoliopsida</taxon>
        <taxon>Liliopsida</taxon>
        <taxon>Poales</taxon>
        <taxon>Poaceae</taxon>
        <taxon>PACMAD clade</taxon>
        <taxon>Panicoideae</taxon>
        <taxon>Andropogonodae</taxon>
        <taxon>Andropogoneae</taxon>
        <taxon>Sorghinae</taxon>
        <taxon>Sorghum</taxon>
    </lineage>
</organism>
<evidence type="ECO:0000256" key="4">
    <source>
        <dbReference type="ARBA" id="ARBA00022729"/>
    </source>
</evidence>
<dbReference type="EMBL" id="CM000760">
    <property type="protein sequence ID" value="OQU91584.1"/>
    <property type="molecule type" value="Genomic_DNA"/>
</dbReference>
<dbReference type="PANTHER" id="PTHR33191">
    <property type="entry name" value="RIPENING-RELATED PROTEIN 2-RELATED"/>
    <property type="match status" value="1"/>
</dbReference>
<dbReference type="Gene3D" id="2.40.40.10">
    <property type="entry name" value="RlpA-like domain"/>
    <property type="match status" value="1"/>
</dbReference>
<keyword evidence="6" id="KW-1185">Reference proteome</keyword>
<evidence type="ECO:0000313" key="5">
    <source>
        <dbReference type="EMBL" id="OQU91584.1"/>
    </source>
</evidence>
<dbReference type="Proteomes" id="UP000000768">
    <property type="component" value="Chromosome 1"/>
</dbReference>
<name>A0A1Z5S6P6_SORBI</name>
<dbReference type="InterPro" id="IPR039271">
    <property type="entry name" value="Kiwellin-like"/>
</dbReference>
<dbReference type="Gramene" id="OQU91584">
    <property type="protein sequence ID" value="OQU91584"/>
    <property type="gene ID" value="SORBI_3001G209550"/>
</dbReference>
<evidence type="ECO:0000313" key="6">
    <source>
        <dbReference type="Proteomes" id="UP000000768"/>
    </source>
</evidence>
<proteinExistence type="inferred from homology"/>
<comment type="subcellular location">
    <subcellularLocation>
        <location evidence="1">Secreted</location>
    </subcellularLocation>
</comment>
<dbReference type="GO" id="GO:0005576">
    <property type="term" value="C:extracellular region"/>
    <property type="evidence" value="ECO:0007669"/>
    <property type="project" value="UniProtKB-SubCell"/>
</dbReference>
<dbReference type="Pfam" id="PF24300">
    <property type="entry name" value="KWL1"/>
    <property type="match status" value="1"/>
</dbReference>